<evidence type="ECO:0000313" key="2">
    <source>
        <dbReference type="EMBL" id="OGD88469.1"/>
    </source>
</evidence>
<dbReference type="AlphaFoldDB" id="A0A1F5G9E9"/>
<comment type="caution">
    <text evidence="2">The sequence shown here is derived from an EMBL/GenBank/DDBJ whole genome shotgun (WGS) entry which is preliminary data.</text>
</comment>
<dbReference type="Proteomes" id="UP000177369">
    <property type="component" value="Unassembled WGS sequence"/>
</dbReference>
<keyword evidence="1" id="KW-0812">Transmembrane</keyword>
<accession>A0A1F5G9E9</accession>
<dbReference type="EMBL" id="MFBD01000028">
    <property type="protein sequence ID" value="OGD88469.1"/>
    <property type="molecule type" value="Genomic_DNA"/>
</dbReference>
<reference evidence="2 3" key="1">
    <citation type="journal article" date="2016" name="Nat. Commun.">
        <title>Thousands of microbial genomes shed light on interconnected biogeochemical processes in an aquifer system.</title>
        <authorList>
            <person name="Anantharaman K."/>
            <person name="Brown C.T."/>
            <person name="Hug L.A."/>
            <person name="Sharon I."/>
            <person name="Castelle C.J."/>
            <person name="Probst A.J."/>
            <person name="Thomas B.C."/>
            <person name="Singh A."/>
            <person name="Wilkins M.J."/>
            <person name="Karaoz U."/>
            <person name="Brodie E.L."/>
            <person name="Williams K.H."/>
            <person name="Hubbard S.S."/>
            <person name="Banfield J.F."/>
        </authorList>
    </citation>
    <scope>NUCLEOTIDE SEQUENCE [LARGE SCALE GENOMIC DNA]</scope>
</reference>
<proteinExistence type="predicted"/>
<organism evidence="2 3">
    <name type="scientific">Candidatus Curtissbacteria bacterium RIFCSPHIGHO2_02_FULL_40_16b</name>
    <dbReference type="NCBI Taxonomy" id="1797714"/>
    <lineage>
        <taxon>Bacteria</taxon>
        <taxon>Candidatus Curtissiibacteriota</taxon>
    </lineage>
</organism>
<name>A0A1F5G9E9_9BACT</name>
<sequence>MRDLAKQTYQSASSRSSKILIPQSVVRIVLLLILVLVVLFIVKKVIDAGGIVGSSITLRDAPKGLTPVEAPGVVDVTGDALSLTVQDATFTNVSGENATATATRRFGDGSYNMSVSATLPDPQGNKYQVWIVGGGQQFLAGDMSGSAKNWGIVFNDVDDYSNLNGVWITREITNNDNRPELHILEGVFK</sequence>
<feature type="transmembrane region" description="Helical" evidence="1">
    <location>
        <begin position="20"/>
        <end position="42"/>
    </location>
</feature>
<keyword evidence="1" id="KW-1133">Transmembrane helix</keyword>
<dbReference type="STRING" id="1797714.A3D04_00985"/>
<protein>
    <submittedName>
        <fullName evidence="2">Uncharacterized protein</fullName>
    </submittedName>
</protein>
<keyword evidence="1" id="KW-0472">Membrane</keyword>
<gene>
    <name evidence="2" type="ORF">A3D04_00985</name>
</gene>
<evidence type="ECO:0000256" key="1">
    <source>
        <dbReference type="SAM" id="Phobius"/>
    </source>
</evidence>
<evidence type="ECO:0000313" key="3">
    <source>
        <dbReference type="Proteomes" id="UP000177369"/>
    </source>
</evidence>